<reference evidence="4 5" key="1">
    <citation type="submission" date="2018-06" db="EMBL/GenBank/DDBJ databases">
        <authorList>
            <consortium name="Pathogen Informatics"/>
            <person name="Doyle S."/>
        </authorList>
    </citation>
    <scope>NUCLEOTIDE SEQUENCE [LARGE SCALE GENOMIC DNA]</scope>
    <source>
        <strain evidence="4 5">NCTC10894</strain>
    </source>
</reference>
<keyword evidence="1" id="KW-0472">Membrane</keyword>
<dbReference type="OrthoDB" id="198068at2"/>
<dbReference type="InterPro" id="IPR009937">
    <property type="entry name" value="Phage_holin_3_6"/>
</dbReference>
<keyword evidence="1" id="KW-0812">Transmembrane</keyword>
<dbReference type="EMBL" id="CAUDKV010000010">
    <property type="protein sequence ID" value="CAJ0874591.1"/>
    <property type="molecule type" value="Genomic_DNA"/>
</dbReference>
<evidence type="ECO:0000256" key="1">
    <source>
        <dbReference type="SAM" id="Phobius"/>
    </source>
</evidence>
<dbReference type="Proteomes" id="UP000255008">
    <property type="component" value="Unassembled WGS sequence"/>
</dbReference>
<proteinExistence type="predicted"/>
<name>A0A0D5AQ11_9RALS</name>
<keyword evidence="7" id="KW-1185">Reference proteome</keyword>
<evidence type="ECO:0000313" key="7">
    <source>
        <dbReference type="Proteomes" id="UP001190452"/>
    </source>
</evidence>
<accession>A0A0D5AQ11</accession>
<dbReference type="EMBL" id="UGVE01000001">
    <property type="protein sequence ID" value="SUD98013.1"/>
    <property type="molecule type" value="Genomic_DNA"/>
</dbReference>
<evidence type="ECO:0000313" key="2">
    <source>
        <dbReference type="EMBL" id="CAJ0684537.1"/>
    </source>
</evidence>
<protein>
    <submittedName>
        <fullName evidence="4">Predicted membrane protein</fullName>
    </submittedName>
</protein>
<evidence type="ECO:0000313" key="6">
    <source>
        <dbReference type="Proteomes" id="UP001190002"/>
    </source>
</evidence>
<dbReference type="GeneID" id="34791396"/>
<dbReference type="RefSeq" id="WP_045786275.1">
    <property type="nucleotide sequence ID" value="NZ_BAAAEC010000025.1"/>
</dbReference>
<comment type="caution">
    <text evidence="2">The sequence shown here is derived from an EMBL/GenBank/DDBJ whole genome shotgun (WGS) entry which is preliminary data.</text>
</comment>
<dbReference type="AlphaFoldDB" id="A0A0D5AQ11"/>
<dbReference type="Proteomes" id="UP001190002">
    <property type="component" value="Unassembled WGS sequence"/>
</dbReference>
<dbReference type="Pfam" id="PF07332">
    <property type="entry name" value="Phage_holin_3_6"/>
    <property type="match status" value="1"/>
</dbReference>
<feature type="transmembrane region" description="Helical" evidence="1">
    <location>
        <begin position="47"/>
        <end position="72"/>
    </location>
</feature>
<keyword evidence="1" id="KW-1133">Transmembrane helix</keyword>
<organism evidence="2 6">
    <name type="scientific">Ralstonia mannitolilytica</name>
    <dbReference type="NCBI Taxonomy" id="105219"/>
    <lineage>
        <taxon>Bacteria</taxon>
        <taxon>Pseudomonadati</taxon>
        <taxon>Pseudomonadota</taxon>
        <taxon>Betaproteobacteria</taxon>
        <taxon>Burkholderiales</taxon>
        <taxon>Burkholderiaceae</taxon>
        <taxon>Ralstonia</taxon>
    </lineage>
</organism>
<evidence type="ECO:0000313" key="4">
    <source>
        <dbReference type="EMBL" id="SUD98013.1"/>
    </source>
</evidence>
<feature type="transmembrane region" description="Helical" evidence="1">
    <location>
        <begin position="79"/>
        <end position="98"/>
    </location>
</feature>
<gene>
    <name evidence="4" type="ORF">NCTC10894_02387</name>
    <name evidence="3" type="ORF">R77569_02631</name>
    <name evidence="2" type="ORF">R77591_02525</name>
</gene>
<evidence type="ECO:0000313" key="5">
    <source>
        <dbReference type="Proteomes" id="UP000255008"/>
    </source>
</evidence>
<dbReference type="KEGG" id="rmn:TK49_08445"/>
<dbReference type="EMBL" id="CATVXE010000010">
    <property type="protein sequence ID" value="CAJ0684537.1"/>
    <property type="molecule type" value="Genomic_DNA"/>
</dbReference>
<evidence type="ECO:0000313" key="3">
    <source>
        <dbReference type="EMBL" id="CAJ0874591.1"/>
    </source>
</evidence>
<reference evidence="2 7" key="2">
    <citation type="submission" date="2023-07" db="EMBL/GenBank/DDBJ databases">
        <authorList>
            <person name="Peeters C."/>
        </authorList>
    </citation>
    <scope>NUCLEOTIDE SEQUENCE</scope>
    <source>
        <strain evidence="3 7">R-77569</strain>
        <strain evidence="2">R-77591</strain>
    </source>
</reference>
<dbReference type="Proteomes" id="UP001190452">
    <property type="component" value="Unassembled WGS sequence"/>
</dbReference>
<sequence>MTDDTSPKLLASLKTLAGTVVSMLQTRLELASVELAEEKERLLGTAFLGMLAVSLIALCIMTLTALVVILCWDTYRWQSLAIMAALYGLGAAACLWKVRALLHHAPPLFEATLAELDKDREILRR</sequence>